<dbReference type="EMBL" id="CP021983">
    <property type="protein sequence ID" value="ASC70123.1"/>
    <property type="molecule type" value="Genomic_DNA"/>
</dbReference>
<sequence length="49" mass="5309">MTMATMTMASLPLRLDAVFTGQTFVEVPQSAPVLYHGDIMTLPDVQAIV</sequence>
<dbReference type="KEGG" id="hhg:XM38_010530"/>
<evidence type="ECO:0000313" key="2">
    <source>
        <dbReference type="Proteomes" id="UP000191901"/>
    </source>
</evidence>
<dbReference type="Proteomes" id="UP000191901">
    <property type="component" value="Chromosome"/>
</dbReference>
<gene>
    <name evidence="1" type="ORF">XM38_010530</name>
</gene>
<protein>
    <submittedName>
        <fullName evidence="1">Uncharacterized protein</fullName>
    </submittedName>
</protein>
<accession>A0A1Z3HIL7</accession>
<evidence type="ECO:0000313" key="1">
    <source>
        <dbReference type="EMBL" id="ASC70123.1"/>
    </source>
</evidence>
<name>A0A1Z3HIL7_9CYAN</name>
<dbReference type="AlphaFoldDB" id="A0A1Z3HIL7"/>
<proteinExistence type="predicted"/>
<organism evidence="1 2">
    <name type="scientific">Halomicronema hongdechloris C2206</name>
    <dbReference type="NCBI Taxonomy" id="1641165"/>
    <lineage>
        <taxon>Bacteria</taxon>
        <taxon>Bacillati</taxon>
        <taxon>Cyanobacteriota</taxon>
        <taxon>Cyanophyceae</taxon>
        <taxon>Nodosilineales</taxon>
        <taxon>Nodosilineaceae</taxon>
        <taxon>Halomicronema</taxon>
    </lineage>
</organism>
<reference evidence="1 2" key="1">
    <citation type="journal article" date="2016" name="Biochim. Biophys. Acta">
        <title>Characterization of red-shifted phycobilisomes isolated from the chlorophyll f-containing cyanobacterium Halomicronema hongdechloris.</title>
        <authorList>
            <person name="Li Y."/>
            <person name="Lin Y."/>
            <person name="Garvey C.J."/>
            <person name="Birch D."/>
            <person name="Corkery R.W."/>
            <person name="Loughlin P.C."/>
            <person name="Scheer H."/>
            <person name="Willows R.D."/>
            <person name="Chen M."/>
        </authorList>
    </citation>
    <scope>NUCLEOTIDE SEQUENCE [LARGE SCALE GENOMIC DNA]</scope>
    <source>
        <strain evidence="1 2">C2206</strain>
    </source>
</reference>
<keyword evidence="2" id="KW-1185">Reference proteome</keyword>